<dbReference type="PANTHER" id="PTHR24421">
    <property type="entry name" value="NITRATE/NITRITE SENSOR PROTEIN NARX-RELATED"/>
    <property type="match status" value="1"/>
</dbReference>
<keyword evidence="8" id="KW-0902">Two-component regulatory system</keyword>
<name>A0A1H9QR52_9LACT</name>
<gene>
    <name evidence="12" type="ORF">SAMN04488559_102233</name>
</gene>
<dbReference type="InterPro" id="IPR011712">
    <property type="entry name" value="Sig_transdc_His_kin_sub3_dim/P"/>
</dbReference>
<feature type="domain" description="Histidine kinase/HSP90-like ATPase" evidence="10">
    <location>
        <begin position="287"/>
        <end position="356"/>
    </location>
</feature>
<reference evidence="12 13" key="1">
    <citation type="submission" date="2016-10" db="EMBL/GenBank/DDBJ databases">
        <authorList>
            <person name="de Groot N.N."/>
        </authorList>
    </citation>
    <scope>NUCLEOTIDE SEQUENCE [LARGE SCALE GENOMIC DNA]</scope>
    <source>
        <strain evidence="12 13">DSM 13760</strain>
    </source>
</reference>
<dbReference type="OrthoDB" id="9760839at2"/>
<evidence type="ECO:0000256" key="8">
    <source>
        <dbReference type="ARBA" id="ARBA00023012"/>
    </source>
</evidence>
<evidence type="ECO:0000313" key="12">
    <source>
        <dbReference type="EMBL" id="SER62924.1"/>
    </source>
</evidence>
<dbReference type="Pfam" id="PF02518">
    <property type="entry name" value="HATPase_c"/>
    <property type="match status" value="1"/>
</dbReference>
<dbReference type="Pfam" id="PF07730">
    <property type="entry name" value="HisKA_3"/>
    <property type="match status" value="1"/>
</dbReference>
<keyword evidence="9" id="KW-0812">Transmembrane</keyword>
<dbReference type="GO" id="GO:0046983">
    <property type="term" value="F:protein dimerization activity"/>
    <property type="evidence" value="ECO:0007669"/>
    <property type="project" value="InterPro"/>
</dbReference>
<dbReference type="Proteomes" id="UP000198948">
    <property type="component" value="Unassembled WGS sequence"/>
</dbReference>
<sequence>MRLNDKLIFQLILLTILSIEQAIYHFERIGFFLLAICLYFSFSLLYFVCQPIKLQQLLVFLMLSLILGFGLWHYPSFFYLFPITIGGYLTDITSFKDNPWFLIGASLLPLLIGLHSLLEMSLYLLTILATSFILRLSTQIKGLTKQLKNLQLNQIQTNELRERQLFEQQKNLVHMEAKNELSHTLHDEVGHSLTGALIQMEAAKKILATQPEQAETLISNAIQITKTGIEQIRVTLKRIKPPQESLGIQRLKGQLSDFSKEYQMQTTLYFTGDLTKVTPLMWQVFSQNLKESLTNTLKYAEASRVEVTLSVYHKIIRLEVKDNGKGAPSVKNGLGLTGMEERTAKLGGHILIVSQPHFAVTTLIAL</sequence>
<dbReference type="InterPro" id="IPR050482">
    <property type="entry name" value="Sensor_HK_TwoCompSys"/>
</dbReference>
<evidence type="ECO:0000256" key="4">
    <source>
        <dbReference type="ARBA" id="ARBA00022679"/>
    </source>
</evidence>
<evidence type="ECO:0000256" key="6">
    <source>
        <dbReference type="ARBA" id="ARBA00022777"/>
    </source>
</evidence>
<dbReference type="AlphaFoldDB" id="A0A1H9QR52"/>
<feature type="transmembrane region" description="Helical" evidence="9">
    <location>
        <begin position="57"/>
        <end position="81"/>
    </location>
</feature>
<keyword evidence="13" id="KW-1185">Reference proteome</keyword>
<dbReference type="GO" id="GO:0000155">
    <property type="term" value="F:phosphorelay sensor kinase activity"/>
    <property type="evidence" value="ECO:0007669"/>
    <property type="project" value="InterPro"/>
</dbReference>
<feature type="transmembrane region" description="Helical" evidence="9">
    <location>
        <begin position="101"/>
        <end position="134"/>
    </location>
</feature>
<dbReference type="Gene3D" id="3.30.565.10">
    <property type="entry name" value="Histidine kinase-like ATPase, C-terminal domain"/>
    <property type="match status" value="1"/>
</dbReference>
<accession>A0A1H9QR52</accession>
<evidence type="ECO:0000259" key="10">
    <source>
        <dbReference type="Pfam" id="PF02518"/>
    </source>
</evidence>
<protein>
    <recommendedName>
        <fullName evidence="2">histidine kinase</fullName>
        <ecNumber evidence="2">2.7.13.3</ecNumber>
    </recommendedName>
</protein>
<keyword evidence="4" id="KW-0808">Transferase</keyword>
<evidence type="ECO:0000259" key="11">
    <source>
        <dbReference type="Pfam" id="PF07730"/>
    </source>
</evidence>
<keyword evidence="9" id="KW-1133">Transmembrane helix</keyword>
<dbReference type="GO" id="GO:0016020">
    <property type="term" value="C:membrane"/>
    <property type="evidence" value="ECO:0007669"/>
    <property type="project" value="InterPro"/>
</dbReference>
<dbReference type="EMBL" id="FOHA01000002">
    <property type="protein sequence ID" value="SER62924.1"/>
    <property type="molecule type" value="Genomic_DNA"/>
</dbReference>
<keyword evidence="9" id="KW-0472">Membrane</keyword>
<evidence type="ECO:0000256" key="9">
    <source>
        <dbReference type="SAM" id="Phobius"/>
    </source>
</evidence>
<dbReference type="CDD" id="cd16917">
    <property type="entry name" value="HATPase_UhpB-NarQ-NarX-like"/>
    <property type="match status" value="1"/>
</dbReference>
<organism evidence="12 13">
    <name type="scientific">Isobaculum melis</name>
    <dbReference type="NCBI Taxonomy" id="142588"/>
    <lineage>
        <taxon>Bacteria</taxon>
        <taxon>Bacillati</taxon>
        <taxon>Bacillota</taxon>
        <taxon>Bacilli</taxon>
        <taxon>Lactobacillales</taxon>
        <taxon>Carnobacteriaceae</taxon>
        <taxon>Isobaculum</taxon>
    </lineage>
</organism>
<dbReference type="Gene3D" id="1.20.5.1930">
    <property type="match status" value="1"/>
</dbReference>
<keyword evidence="6 12" id="KW-0418">Kinase</keyword>
<dbReference type="PANTHER" id="PTHR24421:SF10">
    <property type="entry name" value="NITRATE_NITRITE SENSOR PROTEIN NARQ"/>
    <property type="match status" value="1"/>
</dbReference>
<dbReference type="GO" id="GO:0005524">
    <property type="term" value="F:ATP binding"/>
    <property type="evidence" value="ECO:0007669"/>
    <property type="project" value="UniProtKB-KW"/>
</dbReference>
<dbReference type="InterPro" id="IPR036890">
    <property type="entry name" value="HATPase_C_sf"/>
</dbReference>
<dbReference type="RefSeq" id="WP_092650149.1">
    <property type="nucleotide sequence ID" value="NZ_FOHA01000002.1"/>
</dbReference>
<dbReference type="SUPFAM" id="SSF55874">
    <property type="entry name" value="ATPase domain of HSP90 chaperone/DNA topoisomerase II/histidine kinase"/>
    <property type="match status" value="1"/>
</dbReference>
<evidence type="ECO:0000256" key="5">
    <source>
        <dbReference type="ARBA" id="ARBA00022741"/>
    </source>
</evidence>
<dbReference type="EC" id="2.7.13.3" evidence="2"/>
<proteinExistence type="predicted"/>
<dbReference type="InterPro" id="IPR003594">
    <property type="entry name" value="HATPase_dom"/>
</dbReference>
<feature type="domain" description="Signal transduction histidine kinase subgroup 3 dimerisation and phosphoacceptor" evidence="11">
    <location>
        <begin position="179"/>
        <end position="243"/>
    </location>
</feature>
<evidence type="ECO:0000313" key="13">
    <source>
        <dbReference type="Proteomes" id="UP000198948"/>
    </source>
</evidence>
<keyword evidence="3" id="KW-0597">Phosphoprotein</keyword>
<evidence type="ECO:0000256" key="3">
    <source>
        <dbReference type="ARBA" id="ARBA00022553"/>
    </source>
</evidence>
<evidence type="ECO:0000256" key="2">
    <source>
        <dbReference type="ARBA" id="ARBA00012438"/>
    </source>
</evidence>
<evidence type="ECO:0000256" key="7">
    <source>
        <dbReference type="ARBA" id="ARBA00022840"/>
    </source>
</evidence>
<comment type="catalytic activity">
    <reaction evidence="1">
        <text>ATP + protein L-histidine = ADP + protein N-phospho-L-histidine.</text>
        <dbReference type="EC" id="2.7.13.3"/>
    </reaction>
</comment>
<feature type="transmembrane region" description="Helical" evidence="9">
    <location>
        <begin position="31"/>
        <end position="48"/>
    </location>
</feature>
<keyword evidence="5" id="KW-0547">Nucleotide-binding</keyword>
<evidence type="ECO:0000256" key="1">
    <source>
        <dbReference type="ARBA" id="ARBA00000085"/>
    </source>
</evidence>
<dbReference type="STRING" id="142588.SAMN04488559_102233"/>
<keyword evidence="7" id="KW-0067">ATP-binding</keyword>